<dbReference type="GO" id="GO:0022857">
    <property type="term" value="F:transmembrane transporter activity"/>
    <property type="evidence" value="ECO:0007669"/>
    <property type="project" value="InterPro"/>
</dbReference>
<organism evidence="8 9">
    <name type="scientific">Xylaria arbuscula</name>
    <dbReference type="NCBI Taxonomy" id="114810"/>
    <lineage>
        <taxon>Eukaryota</taxon>
        <taxon>Fungi</taxon>
        <taxon>Dikarya</taxon>
        <taxon>Ascomycota</taxon>
        <taxon>Pezizomycotina</taxon>
        <taxon>Sordariomycetes</taxon>
        <taxon>Xylariomycetidae</taxon>
        <taxon>Xylariales</taxon>
        <taxon>Xylariaceae</taxon>
        <taxon>Xylaria</taxon>
    </lineage>
</organism>
<feature type="transmembrane region" description="Helical" evidence="6">
    <location>
        <begin position="840"/>
        <end position="864"/>
    </location>
</feature>
<keyword evidence="6" id="KW-0812">Transmembrane</keyword>
<dbReference type="GO" id="GO:0004553">
    <property type="term" value="F:hydrolase activity, hydrolyzing O-glycosyl compounds"/>
    <property type="evidence" value="ECO:0007669"/>
    <property type="project" value="InterPro"/>
</dbReference>
<evidence type="ECO:0000256" key="3">
    <source>
        <dbReference type="ARBA" id="ARBA00022801"/>
    </source>
</evidence>
<dbReference type="VEuPathDB" id="FungiDB:F4678DRAFT_451378"/>
<name>A0A9W8TMV6_9PEZI</name>
<feature type="transmembrane region" description="Helical" evidence="6">
    <location>
        <begin position="747"/>
        <end position="769"/>
    </location>
</feature>
<feature type="transmembrane region" description="Helical" evidence="6">
    <location>
        <begin position="602"/>
        <end position="623"/>
    </location>
</feature>
<feature type="transmembrane region" description="Helical" evidence="6">
    <location>
        <begin position="876"/>
        <end position="899"/>
    </location>
</feature>
<evidence type="ECO:0000256" key="6">
    <source>
        <dbReference type="SAM" id="Phobius"/>
    </source>
</evidence>
<feature type="transmembrane region" description="Helical" evidence="6">
    <location>
        <begin position="513"/>
        <end position="533"/>
    </location>
</feature>
<feature type="transmembrane region" description="Helical" evidence="6">
    <location>
        <begin position="815"/>
        <end position="834"/>
    </location>
</feature>
<dbReference type="VEuPathDB" id="FungiDB:F4678DRAFT_476374"/>
<feature type="transmembrane region" description="Helical" evidence="6">
    <location>
        <begin position="707"/>
        <end position="726"/>
    </location>
</feature>
<evidence type="ECO:0000256" key="1">
    <source>
        <dbReference type="ARBA" id="ARBA00004141"/>
    </source>
</evidence>
<feature type="domain" description="Major facilitator superfamily (MFS) profile" evidence="7">
    <location>
        <begin position="478"/>
        <end position="997"/>
    </location>
</feature>
<comment type="caution">
    <text evidence="8">The sequence shown here is derived from an EMBL/GenBank/DDBJ whole genome shotgun (WGS) entry which is preliminary data.</text>
</comment>
<dbReference type="Pfam" id="PF07690">
    <property type="entry name" value="MFS_1"/>
    <property type="match status" value="1"/>
</dbReference>
<evidence type="ECO:0000256" key="5">
    <source>
        <dbReference type="SAM" id="MobiDB-lite"/>
    </source>
</evidence>
<feature type="transmembrane region" description="Helical" evidence="6">
    <location>
        <begin position="635"/>
        <end position="656"/>
    </location>
</feature>
<dbReference type="SUPFAM" id="SSF51445">
    <property type="entry name" value="(Trans)glycosidases"/>
    <property type="match status" value="1"/>
</dbReference>
<gene>
    <name evidence="8" type="ORF">NPX13_g4922</name>
</gene>
<keyword evidence="3" id="KW-0378">Hydrolase</keyword>
<feature type="transmembrane region" description="Helical" evidence="6">
    <location>
        <begin position="545"/>
        <end position="564"/>
    </location>
</feature>
<feature type="transmembrane region" description="Helical" evidence="6">
    <location>
        <begin position="672"/>
        <end position="695"/>
    </location>
</feature>
<dbReference type="EMBL" id="JANPWZ010000734">
    <property type="protein sequence ID" value="KAJ3572821.1"/>
    <property type="molecule type" value="Genomic_DNA"/>
</dbReference>
<dbReference type="Gene3D" id="3.20.20.80">
    <property type="entry name" value="Glycosidases"/>
    <property type="match status" value="1"/>
</dbReference>
<dbReference type="SUPFAM" id="SSF103473">
    <property type="entry name" value="MFS general substrate transporter"/>
    <property type="match status" value="1"/>
</dbReference>
<keyword evidence="6" id="KW-1133">Transmembrane helix</keyword>
<feature type="region of interest" description="Disordered" evidence="5">
    <location>
        <begin position="359"/>
        <end position="388"/>
    </location>
</feature>
<protein>
    <recommendedName>
        <fullName evidence="7">Major facilitator superfamily (MFS) profile domain-containing protein</fullName>
    </recommendedName>
</protein>
<dbReference type="CDD" id="cd06179">
    <property type="entry name" value="MFS_TRI12_like"/>
    <property type="match status" value="1"/>
</dbReference>
<keyword evidence="6" id="KW-0472">Membrane</keyword>
<dbReference type="PROSITE" id="PS50850">
    <property type="entry name" value="MFS"/>
    <property type="match status" value="1"/>
</dbReference>
<dbReference type="InterPro" id="IPR017853">
    <property type="entry name" value="GH"/>
</dbReference>
<feature type="transmembrane region" description="Helical" evidence="6">
    <location>
        <begin position="479"/>
        <end position="507"/>
    </location>
</feature>
<dbReference type="InterPro" id="IPR001547">
    <property type="entry name" value="Glyco_hydro_5"/>
</dbReference>
<dbReference type="PANTHER" id="PTHR31263:SF0">
    <property type="entry name" value="CELLULASE FAMILY PROTEIN (AFU_ORTHOLOGUE AFUA_5G14560)"/>
    <property type="match status" value="1"/>
</dbReference>
<feature type="transmembrane region" description="Helical" evidence="6">
    <location>
        <begin position="967"/>
        <end position="986"/>
    </location>
</feature>
<dbReference type="InterPro" id="IPR011701">
    <property type="entry name" value="MFS"/>
</dbReference>
<dbReference type="AlphaFoldDB" id="A0A9W8TMV6"/>
<evidence type="ECO:0000256" key="2">
    <source>
        <dbReference type="ARBA" id="ARBA00005641"/>
    </source>
</evidence>
<feature type="transmembrane region" description="Helical" evidence="6">
    <location>
        <begin position="394"/>
        <end position="424"/>
    </location>
</feature>
<evidence type="ECO:0000313" key="9">
    <source>
        <dbReference type="Proteomes" id="UP001148614"/>
    </source>
</evidence>
<feature type="transmembrane region" description="Helical" evidence="6">
    <location>
        <begin position="570"/>
        <end position="590"/>
    </location>
</feature>
<dbReference type="InterPro" id="IPR053791">
    <property type="entry name" value="MFS_Tri12-like"/>
</dbReference>
<keyword evidence="9" id="KW-1185">Reference proteome</keyword>
<evidence type="ECO:0000313" key="8">
    <source>
        <dbReference type="EMBL" id="KAJ3572821.1"/>
    </source>
</evidence>
<dbReference type="GO" id="GO:0000272">
    <property type="term" value="P:polysaccharide catabolic process"/>
    <property type="evidence" value="ECO:0007669"/>
    <property type="project" value="InterPro"/>
</dbReference>
<evidence type="ECO:0000259" key="7">
    <source>
        <dbReference type="PROSITE" id="PS50850"/>
    </source>
</evidence>
<dbReference type="InterPro" id="IPR020846">
    <property type="entry name" value="MFS_dom"/>
</dbReference>
<comment type="subcellular location">
    <subcellularLocation>
        <location evidence="1">Membrane</location>
        <topology evidence="1">Multi-pass membrane protein</topology>
    </subcellularLocation>
</comment>
<dbReference type="Pfam" id="PF00150">
    <property type="entry name" value="Cellulase"/>
    <property type="match status" value="1"/>
</dbReference>
<feature type="compositionally biased region" description="Acidic residues" evidence="5">
    <location>
        <begin position="368"/>
        <end position="381"/>
    </location>
</feature>
<comment type="similarity">
    <text evidence="2">Belongs to the glycosyl hydrolase 5 (cellulase A) family.</text>
</comment>
<keyword evidence="4" id="KW-0326">Glycosidase</keyword>
<dbReference type="InterPro" id="IPR036259">
    <property type="entry name" value="MFS_trans_sf"/>
</dbReference>
<evidence type="ECO:0000256" key="4">
    <source>
        <dbReference type="ARBA" id="ARBA00023295"/>
    </source>
</evidence>
<dbReference type="Proteomes" id="UP001148614">
    <property type="component" value="Unassembled WGS sequence"/>
</dbReference>
<dbReference type="Gene3D" id="1.20.1250.20">
    <property type="entry name" value="MFS general substrate transporter like domains"/>
    <property type="match status" value="1"/>
</dbReference>
<accession>A0A9W8TMV6</accession>
<proteinExistence type="inferred from homology"/>
<feature type="transmembrane region" description="Helical" evidence="6">
    <location>
        <begin position="789"/>
        <end position="808"/>
    </location>
</feature>
<dbReference type="GO" id="GO:0016020">
    <property type="term" value="C:membrane"/>
    <property type="evidence" value="ECO:0007669"/>
    <property type="project" value="UniProtKB-SubCell"/>
</dbReference>
<reference evidence="8" key="1">
    <citation type="submission" date="2022-07" db="EMBL/GenBank/DDBJ databases">
        <title>Genome Sequence of Xylaria arbuscula.</title>
        <authorList>
            <person name="Buettner E."/>
        </authorList>
    </citation>
    <scope>NUCLEOTIDE SEQUENCE</scope>
    <source>
        <strain evidence="8">VT107</strain>
    </source>
</reference>
<dbReference type="PANTHER" id="PTHR31263">
    <property type="entry name" value="CELLULASE FAMILY PROTEIN (AFU_ORTHOLOGUE AFUA_5G14560)"/>
    <property type="match status" value="1"/>
</dbReference>
<sequence length="1007" mass="109123">MIPEGLQYQSIETLVSKIKSLGMNVIRLIYATEMIDQYYDNDEKDITIQQAFVDALGQEDGMAIYEQVVTNNPSFGTDTTRLEVFDAIAAECAKQEIYVHLDNHVSKAIWCCSPLDGNSWWNDVYFDVDNWERGLSFMAEHGKTWSNLMSMSLRNELRISLNNTQIANSYNWEDWYKYVQQGADAIHSANSDVLIFLSGLDSDKNLSAVVEGSALTPGTATFNRDDFEGYGDNKLVLELHAYDNILGTPSSSCDEITDKLSNTGFDTLTDSATNQFPLVVTEFGFPQNESTATDSYASCLLDYFPAQHAGWMIWALGGSYYTREGIKDRDEDWGLLSHDGSSWRSPSFVNQLLSPAINASNAPITDDGTGDSSDEGSDDDTSSTPGLKQSQSSVLMTIGVLGTVALVSYSRSTVALLLSFLFYLTAYELGMADDIEKKPALQAESEKPETSEHEDLDVVPIQREAVEDAYHVHLSWRSWLVVFITCFAIMAQVFVVVAAGSVIAFIIRDLGDAPIAGWIIQGPLLIQSVLSPIVGRLSDVLDRKYLAAIPPLIAFVGAVVSATAKSMPVLIGGGVLIGTTLSTISIVQAIPSEILPLKFRALANGFAFVGGAVGGLIGSLGAGAVTNINATGWRYIFWIQAAFHGATSLGLLLFYFPPKQRPHAPALSIRDYIWACDLIGSSLFISSATLLLLALDWAGGAYTWSSPHVAVPLSLGLVLLVAFALYEWKGRSDGLVAHVFFQQNSNFVYSVFAFAVEGWIFYSAVNSVVPQIILQLGFETDAWQISVRQLSYQLPVLFTSIPITWYATRYKDLQSPLLVTFTIFLVVSISYANIKPSWDAPQIGLGVLAGIGQSGPLTLLVACVQFTAPHAFLSTATGLAFSARAIGGAFGSAVLNAIINGRLSGHYAPAVSKAAVTAGLPENSIASLLEAFEAGDIGSDAVEGANATIWAAAIDESQRQYAYAYRLAWSSVIPFVVLALVAVALLKGVKELMTEKVEATVEHIEQK</sequence>